<accession>A0A5J4UIM4</accession>
<dbReference type="Proteomes" id="UP000324800">
    <property type="component" value="Unassembled WGS sequence"/>
</dbReference>
<comment type="caution">
    <text evidence="2">The sequence shown here is derived from an EMBL/GenBank/DDBJ whole genome shotgun (WGS) entry which is preliminary data.</text>
</comment>
<name>A0A5J4UIM4_9EUKA</name>
<evidence type="ECO:0000313" key="3">
    <source>
        <dbReference type="Proteomes" id="UP000324800"/>
    </source>
</evidence>
<proteinExistence type="predicted"/>
<sequence>AGLISDSNSERTDPQLNEGNEDNGKEEKDEQADEAALNLNKDYRINLISLPLVQKESSQMEKNNPGPAPNRVQEKPKKGKRSRKSKTEGLNASGEPIQGSNAQAQTKTTSKVPKPKAMPKRGK</sequence>
<dbReference type="AlphaFoldDB" id="A0A5J4UIM4"/>
<protein>
    <submittedName>
        <fullName evidence="2">Uncharacterized protein</fullName>
    </submittedName>
</protein>
<feature type="compositionally biased region" description="Basic residues" evidence="1">
    <location>
        <begin position="113"/>
        <end position="123"/>
    </location>
</feature>
<feature type="compositionally biased region" description="Polar residues" evidence="1">
    <location>
        <begin position="98"/>
        <end position="111"/>
    </location>
</feature>
<evidence type="ECO:0000313" key="2">
    <source>
        <dbReference type="EMBL" id="KAA6369732.1"/>
    </source>
</evidence>
<feature type="non-terminal residue" evidence="2">
    <location>
        <position position="1"/>
    </location>
</feature>
<gene>
    <name evidence="2" type="ORF">EZS28_034739</name>
</gene>
<dbReference type="EMBL" id="SNRW01016081">
    <property type="protein sequence ID" value="KAA6369732.1"/>
    <property type="molecule type" value="Genomic_DNA"/>
</dbReference>
<evidence type="ECO:0000256" key="1">
    <source>
        <dbReference type="SAM" id="MobiDB-lite"/>
    </source>
</evidence>
<reference evidence="2 3" key="1">
    <citation type="submission" date="2019-03" db="EMBL/GenBank/DDBJ databases">
        <title>Single cell metagenomics reveals metabolic interactions within the superorganism composed of flagellate Streblomastix strix and complex community of Bacteroidetes bacteria on its surface.</title>
        <authorList>
            <person name="Treitli S.C."/>
            <person name="Kolisko M."/>
            <person name="Husnik F."/>
            <person name="Keeling P."/>
            <person name="Hampl V."/>
        </authorList>
    </citation>
    <scope>NUCLEOTIDE SEQUENCE [LARGE SCALE GENOMIC DNA]</scope>
    <source>
        <strain evidence="2">ST1C</strain>
    </source>
</reference>
<feature type="region of interest" description="Disordered" evidence="1">
    <location>
        <begin position="1"/>
        <end position="37"/>
    </location>
</feature>
<feature type="region of interest" description="Disordered" evidence="1">
    <location>
        <begin position="54"/>
        <end position="123"/>
    </location>
</feature>
<organism evidence="2 3">
    <name type="scientific">Streblomastix strix</name>
    <dbReference type="NCBI Taxonomy" id="222440"/>
    <lineage>
        <taxon>Eukaryota</taxon>
        <taxon>Metamonada</taxon>
        <taxon>Preaxostyla</taxon>
        <taxon>Oxymonadida</taxon>
        <taxon>Streblomastigidae</taxon>
        <taxon>Streblomastix</taxon>
    </lineage>
</organism>